<dbReference type="EMBL" id="FNUX01000047">
    <property type="protein sequence ID" value="SEG21532.1"/>
    <property type="molecule type" value="Genomic_DNA"/>
</dbReference>
<dbReference type="RefSeq" id="WP_219817982.1">
    <property type="nucleotide sequence ID" value="NZ_FNUX01000047.1"/>
</dbReference>
<evidence type="ECO:0000313" key="1">
    <source>
        <dbReference type="EMBL" id="SEG21532.1"/>
    </source>
</evidence>
<dbReference type="InterPro" id="IPR037257">
    <property type="entry name" value="T2SS_E_N_sf"/>
</dbReference>
<proteinExistence type="predicted"/>
<sequence>ISSSLNLKLWRCMKLITFLSVEPESMHLPDEPYLRTKKTIGWDKTDHVYPDDNALNVFKPKLGEFLIASRILTKEQIDNALSRQLEQPCLLGDILCELGYIQRTHLEEIIENM</sequence>
<dbReference type="AlphaFoldDB" id="A0A1H5YCN6"/>
<protein>
    <submittedName>
        <fullName evidence="1">Adsorption protein B</fullName>
    </submittedName>
</protein>
<evidence type="ECO:0000313" key="2">
    <source>
        <dbReference type="Proteomes" id="UP000236753"/>
    </source>
</evidence>
<dbReference type="SUPFAM" id="SSF160246">
    <property type="entry name" value="EspE N-terminal domain-like"/>
    <property type="match status" value="1"/>
</dbReference>
<feature type="non-terminal residue" evidence="1">
    <location>
        <position position="1"/>
    </location>
</feature>
<gene>
    <name evidence="1" type="ORF">SAMN05216334_1471</name>
</gene>
<organism evidence="1 2">
    <name type="scientific">Nitrosomonas ureae</name>
    <dbReference type="NCBI Taxonomy" id="44577"/>
    <lineage>
        <taxon>Bacteria</taxon>
        <taxon>Pseudomonadati</taxon>
        <taxon>Pseudomonadota</taxon>
        <taxon>Betaproteobacteria</taxon>
        <taxon>Nitrosomonadales</taxon>
        <taxon>Nitrosomonadaceae</taxon>
        <taxon>Nitrosomonas</taxon>
    </lineage>
</organism>
<accession>A0A1H5YCN6</accession>
<dbReference type="Proteomes" id="UP000236753">
    <property type="component" value="Unassembled WGS sequence"/>
</dbReference>
<name>A0A1H5YCN6_9PROT</name>
<reference evidence="1 2" key="1">
    <citation type="submission" date="2016-10" db="EMBL/GenBank/DDBJ databases">
        <authorList>
            <person name="de Groot N.N."/>
        </authorList>
    </citation>
    <scope>NUCLEOTIDE SEQUENCE [LARGE SCALE GENOMIC DNA]</scope>
    <source>
        <strain evidence="1 2">Nm13</strain>
    </source>
</reference>